<comment type="pathway">
    <text evidence="7">Amino-acid metabolism.</text>
</comment>
<evidence type="ECO:0000256" key="21">
    <source>
        <dbReference type="ARBA" id="ARBA00048822"/>
    </source>
</evidence>
<dbReference type="AlphaFoldDB" id="A0A6A4WFA4"/>
<dbReference type="GO" id="GO:0043605">
    <property type="term" value="P:amide catabolic process"/>
    <property type="evidence" value="ECO:0007669"/>
    <property type="project" value="UniProtKB-ARBA"/>
</dbReference>
<comment type="catalytic activity">
    <reaction evidence="18">
        <text>an N-acyl-L-amino acid + H2O = an L-alpha-amino acid + a carboxylate</text>
        <dbReference type="Rhea" id="RHEA:15565"/>
        <dbReference type="ChEBI" id="CHEBI:15377"/>
        <dbReference type="ChEBI" id="CHEBI:29067"/>
        <dbReference type="ChEBI" id="CHEBI:59869"/>
        <dbReference type="ChEBI" id="CHEBI:59874"/>
        <dbReference type="EC" id="3.5.1.14"/>
    </reaction>
    <physiologicalReaction direction="left-to-right" evidence="18">
        <dbReference type="Rhea" id="RHEA:15566"/>
    </physiologicalReaction>
    <physiologicalReaction direction="right-to-left" evidence="18">
        <dbReference type="Rhea" id="RHEA:15567"/>
    </physiologicalReaction>
</comment>
<organism evidence="28 29">
    <name type="scientific">Amphibalanus amphitrite</name>
    <name type="common">Striped barnacle</name>
    <name type="synonym">Balanus amphitrite</name>
    <dbReference type="NCBI Taxonomy" id="1232801"/>
    <lineage>
        <taxon>Eukaryota</taxon>
        <taxon>Metazoa</taxon>
        <taxon>Ecdysozoa</taxon>
        <taxon>Arthropoda</taxon>
        <taxon>Crustacea</taxon>
        <taxon>Multicrustacea</taxon>
        <taxon>Cirripedia</taxon>
        <taxon>Thoracica</taxon>
        <taxon>Thoracicalcarea</taxon>
        <taxon>Balanomorpha</taxon>
        <taxon>Balanoidea</taxon>
        <taxon>Balanidae</taxon>
        <taxon>Amphibalaninae</taxon>
        <taxon>Amphibalanus</taxon>
    </lineage>
</organism>
<evidence type="ECO:0000256" key="14">
    <source>
        <dbReference type="ARBA" id="ARBA00047879"/>
    </source>
</evidence>
<comment type="catalytic activity">
    <reaction evidence="13">
        <text>(5Z,8Z,11Z,14Z)-eicosatetraenoate + L-phenylalanine = N-(5Z,8Z,11Z,14Z-eicosatetraenoyl)-L-phenylalanine + H2O</text>
        <dbReference type="Rhea" id="RHEA:51312"/>
        <dbReference type="ChEBI" id="CHEBI:15377"/>
        <dbReference type="ChEBI" id="CHEBI:32395"/>
        <dbReference type="ChEBI" id="CHEBI:58095"/>
        <dbReference type="ChEBI" id="CHEBI:134022"/>
    </reaction>
    <physiologicalReaction direction="left-to-right" evidence="13">
        <dbReference type="Rhea" id="RHEA:51313"/>
    </physiologicalReaction>
    <physiologicalReaction direction="right-to-left" evidence="13">
        <dbReference type="Rhea" id="RHEA:51314"/>
    </physiologicalReaction>
</comment>
<dbReference type="GO" id="GO:0006508">
    <property type="term" value="P:proteolysis"/>
    <property type="evidence" value="ECO:0007669"/>
    <property type="project" value="UniProtKB-KW"/>
</dbReference>
<dbReference type="GO" id="GO:0046872">
    <property type="term" value="F:metal ion binding"/>
    <property type="evidence" value="ECO:0007669"/>
    <property type="project" value="UniProtKB-KW"/>
</dbReference>
<dbReference type="InterPro" id="IPR036264">
    <property type="entry name" value="Bact_exopeptidase_dim_dom"/>
</dbReference>
<comment type="pathway">
    <text evidence="1">Lipid metabolism; fatty acid metabolism.</text>
</comment>
<dbReference type="GO" id="GO:1990845">
    <property type="term" value="P:adaptive thermogenesis"/>
    <property type="evidence" value="ECO:0007669"/>
    <property type="project" value="UniProtKB-ARBA"/>
</dbReference>
<comment type="catalytic activity">
    <reaction evidence="25">
        <text>N-(5Z,8Z,11Z,14Z-eicosatetraenoyl)-L-serine + H2O = (5Z,8Z,11Z,14Z)-eicosatetraenoate + L-serine</text>
        <dbReference type="Rhea" id="RHEA:64116"/>
        <dbReference type="ChEBI" id="CHEBI:15377"/>
        <dbReference type="ChEBI" id="CHEBI:32395"/>
        <dbReference type="ChEBI" id="CHEBI:33384"/>
        <dbReference type="ChEBI" id="CHEBI:149697"/>
    </reaction>
    <physiologicalReaction direction="left-to-right" evidence="25">
        <dbReference type="Rhea" id="RHEA:64117"/>
    </physiologicalReaction>
    <physiologicalReaction direction="right-to-left" evidence="25">
        <dbReference type="Rhea" id="RHEA:64118"/>
    </physiologicalReaction>
</comment>
<comment type="catalytic activity">
    <reaction evidence="14">
        <text>N-hexadecanoyl-L-phenylalanine + H2O = hexadecanoate + L-phenylalanine</text>
        <dbReference type="Rhea" id="RHEA:64124"/>
        <dbReference type="ChEBI" id="CHEBI:7896"/>
        <dbReference type="ChEBI" id="CHEBI:15377"/>
        <dbReference type="ChEBI" id="CHEBI:58095"/>
        <dbReference type="ChEBI" id="CHEBI:149699"/>
    </reaction>
    <physiologicalReaction direction="left-to-right" evidence="14">
        <dbReference type="Rhea" id="RHEA:64125"/>
    </physiologicalReaction>
</comment>
<keyword evidence="6" id="KW-0862">Zinc</keyword>
<accession>A0A6A4WFA4</accession>
<evidence type="ECO:0000256" key="2">
    <source>
        <dbReference type="ARBA" id="ARBA00006247"/>
    </source>
</evidence>
<comment type="catalytic activity">
    <reaction evidence="24">
        <text>L-phenylalanine + (9Z)-octadecenoate = N-(9Z-octadecenoyl)-L-phenylalanine + H2O</text>
        <dbReference type="Rhea" id="RHEA:51300"/>
        <dbReference type="ChEBI" id="CHEBI:15377"/>
        <dbReference type="ChEBI" id="CHEBI:30823"/>
        <dbReference type="ChEBI" id="CHEBI:58095"/>
        <dbReference type="ChEBI" id="CHEBI:134020"/>
    </reaction>
    <physiologicalReaction direction="left-to-right" evidence="24">
        <dbReference type="Rhea" id="RHEA:51301"/>
    </physiologicalReaction>
    <physiologicalReaction direction="right-to-left" evidence="24">
        <dbReference type="Rhea" id="RHEA:51302"/>
    </physiologicalReaction>
</comment>
<comment type="function">
    <text evidence="8">Secreted enzyme that regulates the endogenous N-fatty acyl amino acid (NAAs) tissue and circulating levels by functioning as a bidirectional NAA synthase/hydrolase. It condenses free fatty acids and free amino acids to generate NAAs and bidirectionally catalyzes the reverse hydrolysis reaction. Some of these NAAs stimulate oxidative metabolism via mitochondrial uncoupling, increasing energy expenditure in a UPC1-independent manner. Thereby, this secreted protein may indirectly regulate whole body energy expenditure. PM20D1 circulates in tight association with both low- and high-density (LDL and HDL,respectively) lipoprotein particles.</text>
</comment>
<comment type="catalytic activity">
    <reaction evidence="9">
        <text>(9Z)-octadecenoate + glycine = N-(9Z-octadecenoyl)glycine + H2O</text>
        <dbReference type="Rhea" id="RHEA:51316"/>
        <dbReference type="ChEBI" id="CHEBI:15377"/>
        <dbReference type="ChEBI" id="CHEBI:30823"/>
        <dbReference type="ChEBI" id="CHEBI:57305"/>
        <dbReference type="ChEBI" id="CHEBI:133992"/>
    </reaction>
    <physiologicalReaction direction="right-to-left" evidence="9">
        <dbReference type="Rhea" id="RHEA:51318"/>
    </physiologicalReaction>
</comment>
<evidence type="ECO:0000256" key="6">
    <source>
        <dbReference type="ARBA" id="ARBA00022833"/>
    </source>
</evidence>
<evidence type="ECO:0000256" key="12">
    <source>
        <dbReference type="ARBA" id="ARBA00047866"/>
    </source>
</evidence>
<evidence type="ECO:0000256" key="7">
    <source>
        <dbReference type="ARBA" id="ARBA00034698"/>
    </source>
</evidence>
<evidence type="ECO:0000256" key="23">
    <source>
        <dbReference type="ARBA" id="ARBA00048840"/>
    </source>
</evidence>
<dbReference type="Gene3D" id="1.10.150.900">
    <property type="match status" value="1"/>
</dbReference>
<comment type="catalytic activity">
    <reaction evidence="26">
        <text>N-(9Z-octadecenoyl)-L-lysine + H2O = L-lysine + (9Z)-octadecenoate</text>
        <dbReference type="Rhea" id="RHEA:64192"/>
        <dbReference type="ChEBI" id="CHEBI:15377"/>
        <dbReference type="ChEBI" id="CHEBI:30823"/>
        <dbReference type="ChEBI" id="CHEBI:32551"/>
        <dbReference type="ChEBI" id="CHEBI:149731"/>
    </reaction>
    <physiologicalReaction direction="left-to-right" evidence="26">
        <dbReference type="Rhea" id="RHEA:64193"/>
    </physiologicalReaction>
</comment>
<dbReference type="GO" id="GO:0006520">
    <property type="term" value="P:amino acid metabolic process"/>
    <property type="evidence" value="ECO:0007669"/>
    <property type="project" value="UniProtKB-ARBA"/>
</dbReference>
<comment type="catalytic activity">
    <reaction evidence="17">
        <text>N-(5Z,8Z,11Z,14Z)-eicosatetraenoyl-glycine + H2O = (5Z,8Z,11Z,14Z)-eicosatetraenoate + glycine</text>
        <dbReference type="Rhea" id="RHEA:64108"/>
        <dbReference type="ChEBI" id="CHEBI:15377"/>
        <dbReference type="ChEBI" id="CHEBI:32395"/>
        <dbReference type="ChEBI" id="CHEBI:57305"/>
        <dbReference type="ChEBI" id="CHEBI:59002"/>
    </reaction>
    <physiologicalReaction direction="left-to-right" evidence="17">
        <dbReference type="Rhea" id="RHEA:64109"/>
    </physiologicalReaction>
    <physiologicalReaction direction="right-to-left" evidence="17">
        <dbReference type="Rhea" id="RHEA:64110"/>
    </physiologicalReaction>
</comment>
<evidence type="ECO:0000256" key="9">
    <source>
        <dbReference type="ARBA" id="ARBA00047450"/>
    </source>
</evidence>
<gene>
    <name evidence="28" type="primary">Pm20d1</name>
    <name evidence="28" type="ORF">FJT64_025569</name>
</gene>
<evidence type="ECO:0000256" key="18">
    <source>
        <dbReference type="ARBA" id="ARBA00048579"/>
    </source>
</evidence>
<comment type="catalytic activity">
    <reaction evidence="20">
        <text>N-(9Z-octadecenoyl)-L-glutamine + H2O = L-glutamine + (9Z)-octadecenoate</text>
        <dbReference type="Rhea" id="RHEA:51356"/>
        <dbReference type="ChEBI" id="CHEBI:15377"/>
        <dbReference type="ChEBI" id="CHEBI:30823"/>
        <dbReference type="ChEBI" id="CHEBI:58359"/>
        <dbReference type="ChEBI" id="CHEBI:134033"/>
    </reaction>
    <physiologicalReaction direction="left-to-right" evidence="20">
        <dbReference type="Rhea" id="RHEA:51357"/>
    </physiologicalReaction>
</comment>
<dbReference type="Gene3D" id="3.40.630.10">
    <property type="entry name" value="Zn peptidases"/>
    <property type="match status" value="1"/>
</dbReference>
<dbReference type="Pfam" id="PF01546">
    <property type="entry name" value="Peptidase_M20"/>
    <property type="match status" value="1"/>
</dbReference>
<evidence type="ECO:0000256" key="1">
    <source>
        <dbReference type="ARBA" id="ARBA00004872"/>
    </source>
</evidence>
<proteinExistence type="inferred from homology"/>
<comment type="catalytic activity">
    <reaction evidence="16">
        <text>N-(9Z-octadecenoyl)-L-asparagine + H2O = L-asparagine + (9Z)-octadecenoate</text>
        <dbReference type="Rhea" id="RHEA:64136"/>
        <dbReference type="ChEBI" id="CHEBI:15377"/>
        <dbReference type="ChEBI" id="CHEBI:30823"/>
        <dbReference type="ChEBI" id="CHEBI:58048"/>
        <dbReference type="ChEBI" id="CHEBI:149730"/>
    </reaction>
    <physiologicalReaction direction="left-to-right" evidence="16">
        <dbReference type="Rhea" id="RHEA:64137"/>
    </physiologicalReaction>
</comment>
<protein>
    <submittedName>
        <fullName evidence="28">N-fatty-acyl-amino acid synthase/hydrolase PM20D1</fullName>
    </submittedName>
</protein>
<dbReference type="InterPro" id="IPR047177">
    <property type="entry name" value="Pept_M20A"/>
</dbReference>
<evidence type="ECO:0000256" key="19">
    <source>
        <dbReference type="ARBA" id="ARBA00048597"/>
    </source>
</evidence>
<evidence type="ECO:0000256" key="26">
    <source>
        <dbReference type="ARBA" id="ARBA00049457"/>
    </source>
</evidence>
<dbReference type="Gene3D" id="3.30.70.360">
    <property type="match status" value="1"/>
</dbReference>
<comment type="caution">
    <text evidence="28">The sequence shown here is derived from an EMBL/GenBank/DDBJ whole genome shotgun (WGS) entry which is preliminary data.</text>
</comment>
<keyword evidence="3" id="KW-0645">Protease</keyword>
<comment type="catalytic activity">
    <reaction evidence="11">
        <text>N-octadecanoyl-L-phenylalanine + H2O = octadecanoate + L-phenylalanine</text>
        <dbReference type="Rhea" id="RHEA:64128"/>
        <dbReference type="ChEBI" id="CHEBI:15377"/>
        <dbReference type="ChEBI" id="CHEBI:25629"/>
        <dbReference type="ChEBI" id="CHEBI:58095"/>
        <dbReference type="ChEBI" id="CHEBI:149700"/>
    </reaction>
    <physiologicalReaction direction="left-to-right" evidence="11">
        <dbReference type="Rhea" id="RHEA:64129"/>
    </physiologicalReaction>
</comment>
<evidence type="ECO:0000256" key="17">
    <source>
        <dbReference type="ARBA" id="ARBA00048402"/>
    </source>
</evidence>
<comment type="catalytic activity">
    <reaction evidence="15">
        <text>N-(9Z-octadecenoyl)-L-methionine + H2O = (9Z)-octadecenoate + L-methionine</text>
        <dbReference type="Rhea" id="RHEA:64144"/>
        <dbReference type="ChEBI" id="CHEBI:15377"/>
        <dbReference type="ChEBI" id="CHEBI:30823"/>
        <dbReference type="ChEBI" id="CHEBI:57844"/>
        <dbReference type="ChEBI" id="CHEBI:149732"/>
    </reaction>
    <physiologicalReaction direction="left-to-right" evidence="15">
        <dbReference type="Rhea" id="RHEA:64145"/>
    </physiologicalReaction>
</comment>
<dbReference type="InterPro" id="IPR011650">
    <property type="entry name" value="Peptidase_M20_dimer"/>
</dbReference>
<comment type="catalytic activity">
    <reaction evidence="10">
        <text>N-(4Z,7Z,10Z,13Z,16Z,19Z-docosahexaenoyl)-L-phenylalanine + H2O = (4Z,7Z,10Z,13Z,16Z,19Z)-docosahexaenoate + L-phenylalanine</text>
        <dbReference type="Rhea" id="RHEA:64132"/>
        <dbReference type="ChEBI" id="CHEBI:15377"/>
        <dbReference type="ChEBI" id="CHEBI:58095"/>
        <dbReference type="ChEBI" id="CHEBI:77016"/>
        <dbReference type="ChEBI" id="CHEBI:149701"/>
    </reaction>
    <physiologicalReaction direction="left-to-right" evidence="10">
        <dbReference type="Rhea" id="RHEA:64133"/>
    </physiologicalReaction>
</comment>
<reference evidence="28 29" key="1">
    <citation type="submission" date="2019-07" db="EMBL/GenBank/DDBJ databases">
        <title>Draft genome assembly of a fouling barnacle, Amphibalanus amphitrite (Darwin, 1854): The first reference genome for Thecostraca.</title>
        <authorList>
            <person name="Kim W."/>
        </authorList>
    </citation>
    <scope>NUCLEOTIDE SEQUENCE [LARGE SCALE GENOMIC DNA]</scope>
    <source>
        <strain evidence="28">SNU_AA5</strain>
        <tissue evidence="28">Soma without cirri and trophi</tissue>
    </source>
</reference>
<evidence type="ECO:0000256" key="22">
    <source>
        <dbReference type="ARBA" id="ARBA00048827"/>
    </source>
</evidence>
<comment type="catalytic activity">
    <reaction evidence="23">
        <text>an N-acyl-aromatic L-alpha-amino acid + H2O = an aromatic L-alpha-amino acid + a carboxylate</text>
        <dbReference type="Rhea" id="RHEA:54184"/>
        <dbReference type="ChEBI" id="CHEBI:15377"/>
        <dbReference type="ChEBI" id="CHEBI:29067"/>
        <dbReference type="ChEBI" id="CHEBI:84824"/>
        <dbReference type="ChEBI" id="CHEBI:138093"/>
        <dbReference type="EC" id="3.5.1.114"/>
    </reaction>
    <physiologicalReaction direction="left-to-right" evidence="23">
        <dbReference type="Rhea" id="RHEA:54185"/>
    </physiologicalReaction>
    <physiologicalReaction direction="right-to-left" evidence="23">
        <dbReference type="Rhea" id="RHEA:54186"/>
    </physiologicalReaction>
</comment>
<dbReference type="Pfam" id="PF07687">
    <property type="entry name" value="M20_dimer"/>
    <property type="match status" value="1"/>
</dbReference>
<keyword evidence="29" id="KW-1185">Reference proteome</keyword>
<evidence type="ECO:0000256" key="5">
    <source>
        <dbReference type="ARBA" id="ARBA00022801"/>
    </source>
</evidence>
<comment type="catalytic activity">
    <reaction evidence="22">
        <text>N-(9Z-octadecenoyl)-L-leucine + H2O = L-leucine + (9Z)-octadecenoate</text>
        <dbReference type="Rhea" id="RHEA:51360"/>
        <dbReference type="ChEBI" id="CHEBI:15377"/>
        <dbReference type="ChEBI" id="CHEBI:30823"/>
        <dbReference type="ChEBI" id="CHEBI:57427"/>
        <dbReference type="ChEBI" id="CHEBI:134035"/>
    </reaction>
    <physiologicalReaction direction="left-to-right" evidence="22">
        <dbReference type="Rhea" id="RHEA:51361"/>
    </physiologicalReaction>
    <physiologicalReaction direction="right-to-left" evidence="22">
        <dbReference type="Rhea" id="RHEA:51362"/>
    </physiologicalReaction>
</comment>
<dbReference type="InterPro" id="IPR002933">
    <property type="entry name" value="Peptidase_M20"/>
</dbReference>
<evidence type="ECO:0000256" key="3">
    <source>
        <dbReference type="ARBA" id="ARBA00022670"/>
    </source>
</evidence>
<feature type="domain" description="Peptidase M20 dimerisation" evidence="27">
    <location>
        <begin position="247"/>
        <end position="385"/>
    </location>
</feature>
<comment type="catalytic activity">
    <reaction evidence="21">
        <text>N-(9Z-octadecenoyl)-L-tryptophan + H2O = L-tryptophan + (9Z)-octadecenoate</text>
        <dbReference type="Rhea" id="RHEA:64176"/>
        <dbReference type="ChEBI" id="CHEBI:15377"/>
        <dbReference type="ChEBI" id="CHEBI:30823"/>
        <dbReference type="ChEBI" id="CHEBI:57912"/>
        <dbReference type="ChEBI" id="CHEBI:149733"/>
    </reaction>
    <physiologicalReaction direction="left-to-right" evidence="21">
        <dbReference type="Rhea" id="RHEA:64177"/>
    </physiologicalReaction>
</comment>
<dbReference type="PANTHER" id="PTHR45962:SF1">
    <property type="entry name" value="N-FATTY-ACYL-AMINO ACID SYNTHASE_HYDROLASE PM20D1"/>
    <property type="match status" value="1"/>
</dbReference>
<evidence type="ECO:0000256" key="4">
    <source>
        <dbReference type="ARBA" id="ARBA00022723"/>
    </source>
</evidence>
<dbReference type="EMBL" id="VIIS01001073">
    <property type="protein sequence ID" value="KAF0302320.1"/>
    <property type="molecule type" value="Genomic_DNA"/>
</dbReference>
<comment type="similarity">
    <text evidence="2">Belongs to the peptidase M20A family.</text>
</comment>
<evidence type="ECO:0000256" key="20">
    <source>
        <dbReference type="ARBA" id="ARBA00048729"/>
    </source>
</evidence>
<dbReference type="GO" id="GO:0008233">
    <property type="term" value="F:peptidase activity"/>
    <property type="evidence" value="ECO:0007669"/>
    <property type="project" value="UniProtKB-KW"/>
</dbReference>
<dbReference type="FunFam" id="3.40.630.10:FF:000027">
    <property type="entry name" value="N-fatty-acyl-amino acid synthase/hydrolase PM20D1"/>
    <property type="match status" value="1"/>
</dbReference>
<dbReference type="GO" id="GO:0005576">
    <property type="term" value="C:extracellular region"/>
    <property type="evidence" value="ECO:0007669"/>
    <property type="project" value="UniProtKB-ARBA"/>
</dbReference>
<evidence type="ECO:0000256" key="15">
    <source>
        <dbReference type="ARBA" id="ARBA00048145"/>
    </source>
</evidence>
<comment type="catalytic activity">
    <reaction evidence="12">
        <text>N-(9Z-octadecenoyl)-L-tyrosine + H2O = L-tyrosine + (9Z)-octadecenoate</text>
        <dbReference type="Rhea" id="RHEA:64184"/>
        <dbReference type="ChEBI" id="CHEBI:15377"/>
        <dbReference type="ChEBI" id="CHEBI:30823"/>
        <dbReference type="ChEBI" id="CHEBI:58315"/>
        <dbReference type="ChEBI" id="CHEBI:149734"/>
    </reaction>
    <physiologicalReaction direction="left-to-right" evidence="12">
        <dbReference type="Rhea" id="RHEA:64185"/>
    </physiologicalReaction>
</comment>
<sequence>MWDLAPSIAAAAGSALLGLVSVVVGRTLLARRRHYVFSPADLSSADLTAEDLQGSEQRLAGGLAIPTISVSHDAPPPKKELLDYHKHLRESFPTVFNSPLVTVEIVNELSLLLTVHGSRSELRPYLLLSHMDVVPVNEERWNHPPFGGLIKDGFIIGRGAIDVKQTTHAILESLEHRLKTGDAPKRSLFVALGHDEEINGTRGAKEIGKLLGERGAQPLFIIDEGTAILDRFMPGVRSLVGVVGVCEKGYLSVEVTARGEAGHSSIPPPETAVGRLGHALARLHPNPQPLLLGRGPEMELIQLAGAVAKGPFRFVYANFWLFKGLIQKAFLKNRAMQATIQTSTAVTIIKGGYKENVVPGEATAVINHRVSPLMDRDAVIAVDRAAMRDPSLELKVLRESAPSPIAPYGEEDGPFGLIGATLQQMYGDEAMAVPGVMIANTDTRHYLELTDHVYRFNPIVLRPDQLGMYHGDNEMIAVDNYHHCVRFYYRLMKNSESDAAVAKMP</sequence>
<evidence type="ECO:0000256" key="10">
    <source>
        <dbReference type="ARBA" id="ARBA00047567"/>
    </source>
</evidence>
<dbReference type="SUPFAM" id="SSF53187">
    <property type="entry name" value="Zn-dependent exopeptidases"/>
    <property type="match status" value="1"/>
</dbReference>
<keyword evidence="4" id="KW-0479">Metal-binding</keyword>
<evidence type="ECO:0000256" key="8">
    <source>
        <dbReference type="ARBA" id="ARBA00046147"/>
    </source>
</evidence>
<evidence type="ECO:0000256" key="24">
    <source>
        <dbReference type="ARBA" id="ARBA00048879"/>
    </source>
</evidence>
<evidence type="ECO:0000256" key="25">
    <source>
        <dbReference type="ARBA" id="ARBA00049100"/>
    </source>
</evidence>
<evidence type="ECO:0000256" key="11">
    <source>
        <dbReference type="ARBA" id="ARBA00047723"/>
    </source>
</evidence>
<dbReference type="GO" id="GO:0004046">
    <property type="term" value="F:aminoacylase activity"/>
    <property type="evidence" value="ECO:0007669"/>
    <property type="project" value="UniProtKB-EC"/>
</dbReference>
<dbReference type="Proteomes" id="UP000440578">
    <property type="component" value="Unassembled WGS sequence"/>
</dbReference>
<dbReference type="SUPFAM" id="SSF55031">
    <property type="entry name" value="Bacterial exopeptidase dimerisation domain"/>
    <property type="match status" value="1"/>
</dbReference>
<dbReference type="PANTHER" id="PTHR45962">
    <property type="entry name" value="N-FATTY-ACYL-AMINO ACID SYNTHASE/HYDROLASE PM20D1"/>
    <property type="match status" value="1"/>
</dbReference>
<dbReference type="GO" id="GO:0043604">
    <property type="term" value="P:amide biosynthetic process"/>
    <property type="evidence" value="ECO:0007669"/>
    <property type="project" value="TreeGrafter"/>
</dbReference>
<evidence type="ECO:0000256" key="16">
    <source>
        <dbReference type="ARBA" id="ARBA00048380"/>
    </source>
</evidence>
<comment type="catalytic activity">
    <reaction evidence="19">
        <text>N-(9Z-octadecenoyl)-L-serine + H2O = L-serine + (9Z)-octadecenoate</text>
        <dbReference type="Rhea" id="RHEA:51352"/>
        <dbReference type="ChEBI" id="CHEBI:15377"/>
        <dbReference type="ChEBI" id="CHEBI:30823"/>
        <dbReference type="ChEBI" id="CHEBI:33384"/>
        <dbReference type="ChEBI" id="CHEBI:134031"/>
    </reaction>
    <physiologicalReaction direction="left-to-right" evidence="19">
        <dbReference type="Rhea" id="RHEA:51353"/>
    </physiologicalReaction>
</comment>
<evidence type="ECO:0000256" key="13">
    <source>
        <dbReference type="ARBA" id="ARBA00047874"/>
    </source>
</evidence>
<evidence type="ECO:0000313" key="29">
    <source>
        <dbReference type="Proteomes" id="UP000440578"/>
    </source>
</evidence>
<name>A0A6A4WFA4_AMPAM</name>
<evidence type="ECO:0000259" key="27">
    <source>
        <dbReference type="Pfam" id="PF07687"/>
    </source>
</evidence>
<dbReference type="OrthoDB" id="3064516at2759"/>
<dbReference type="GO" id="GO:0006629">
    <property type="term" value="P:lipid metabolic process"/>
    <property type="evidence" value="ECO:0007669"/>
    <property type="project" value="UniProtKB-ARBA"/>
</dbReference>
<dbReference type="FunFam" id="1.10.150.900:FF:000003">
    <property type="entry name" value="N-fatty-acyl-amino acid synthase/hydrolase PM20D1"/>
    <property type="match status" value="1"/>
</dbReference>
<keyword evidence="5 28" id="KW-0378">Hydrolase</keyword>
<evidence type="ECO:0000313" key="28">
    <source>
        <dbReference type="EMBL" id="KAF0302320.1"/>
    </source>
</evidence>